<dbReference type="Pfam" id="PF13604">
    <property type="entry name" value="AAA_30"/>
    <property type="match status" value="1"/>
</dbReference>
<dbReference type="GO" id="GO:0004519">
    <property type="term" value="F:endonuclease activity"/>
    <property type="evidence" value="ECO:0007669"/>
    <property type="project" value="UniProtKB-KW"/>
</dbReference>
<dbReference type="AlphaFoldDB" id="A0A2D3NDG1"/>
<evidence type="ECO:0000259" key="1">
    <source>
        <dbReference type="SMART" id="SM00382"/>
    </source>
</evidence>
<keyword evidence="2" id="KW-0255">Endonuclease</keyword>
<dbReference type="Pfam" id="PF13538">
    <property type="entry name" value="UvrD_C_2"/>
    <property type="match status" value="1"/>
</dbReference>
<gene>
    <name evidence="2" type="ORF">CTM50_10710</name>
</gene>
<dbReference type="InterPro" id="IPR027785">
    <property type="entry name" value="UvrD-like_helicase_C"/>
</dbReference>
<sequence>MIQDELVYQILQDFGFEPTQDQRNALHIFARFMTDRSENAAMILRGSAGTGKTSLAGAIVRAVNRLRIKVSLLAPTGRAAKVFSLNAGLAASTIHRKIYREKAFNGADGQFQLNNNMFRDMLFMVDEASMISLSQSNTTFGSGRLLDDLVQYVYSSGANCRLLLIGDKAQLPPVGEQESPALRADVLKAYGLQVYECDLNEVLRQSQHSGILWNATAIREMITYNTATQLPRIHLKGFADISIVQGNELIESLASSYSAVGMDETMVITRSNKRANIFNQGIRNTILGREEELTTGDLVMVVKNKYLEKDRSTDISFIANGDHAVVRRVRNIRELYGFRFADVALEFPDYNNTELDTVVVLDTLTTEAPALTHEQNDKLFQSVMEDYADVPRKTDRMKQLREDEYFNAMQIKFGYAVTCHKAQGGQWAHIYLDQGYMTDEMLTPDYIHWLYTAFTRATEHLYLVNWSQKQTAE</sequence>
<dbReference type="SMART" id="SM00382">
    <property type="entry name" value="AAA"/>
    <property type="match status" value="1"/>
</dbReference>
<dbReference type="InterPro" id="IPR027417">
    <property type="entry name" value="P-loop_NTPase"/>
</dbReference>
<dbReference type="Gene3D" id="3.40.50.300">
    <property type="entry name" value="P-loop containing nucleotide triphosphate hydrolases"/>
    <property type="match status" value="2"/>
</dbReference>
<name>A0A2D3NDG1_PREIN</name>
<evidence type="ECO:0000313" key="3">
    <source>
        <dbReference type="Proteomes" id="UP000229323"/>
    </source>
</evidence>
<keyword evidence="2" id="KW-0540">Nuclease</keyword>
<organism evidence="2 3">
    <name type="scientific">Prevotella intermedia</name>
    <dbReference type="NCBI Taxonomy" id="28131"/>
    <lineage>
        <taxon>Bacteria</taxon>
        <taxon>Pseudomonadati</taxon>
        <taxon>Bacteroidota</taxon>
        <taxon>Bacteroidia</taxon>
        <taxon>Bacteroidales</taxon>
        <taxon>Prevotellaceae</taxon>
        <taxon>Prevotella</taxon>
    </lineage>
</organism>
<feature type="domain" description="AAA+ ATPase" evidence="1">
    <location>
        <begin position="38"/>
        <end position="339"/>
    </location>
</feature>
<evidence type="ECO:0000313" key="2">
    <source>
        <dbReference type="EMBL" id="ATV53450.1"/>
    </source>
</evidence>
<dbReference type="EMBL" id="CP024696">
    <property type="protein sequence ID" value="ATV53450.1"/>
    <property type="molecule type" value="Genomic_DNA"/>
</dbReference>
<dbReference type="InterPro" id="IPR003593">
    <property type="entry name" value="AAA+_ATPase"/>
</dbReference>
<reference evidence="2 3" key="1">
    <citation type="submission" date="2017-11" db="EMBL/GenBank/DDBJ databases">
        <title>Genome sequencing of Prevotella intermedia KCOM 2033.</title>
        <authorList>
            <person name="Kook J.-K."/>
            <person name="Park S.-N."/>
            <person name="Lim Y.K."/>
        </authorList>
    </citation>
    <scope>NUCLEOTIDE SEQUENCE [LARGE SCALE GENOMIC DNA]</scope>
    <source>
        <strain evidence="2 3">KCOM 2033</strain>
    </source>
</reference>
<dbReference type="CDD" id="cd17933">
    <property type="entry name" value="DEXSc_RecD-like"/>
    <property type="match status" value="1"/>
</dbReference>
<dbReference type="RefSeq" id="WP_100023577.1">
    <property type="nucleotide sequence ID" value="NZ_CP024696.1"/>
</dbReference>
<dbReference type="SUPFAM" id="SSF52540">
    <property type="entry name" value="P-loop containing nucleoside triphosphate hydrolases"/>
    <property type="match status" value="1"/>
</dbReference>
<dbReference type="Proteomes" id="UP000229323">
    <property type="component" value="Chromosome"/>
</dbReference>
<keyword evidence="2" id="KW-0378">Hydrolase</keyword>
<proteinExistence type="predicted"/>
<dbReference type="CDD" id="cd18809">
    <property type="entry name" value="SF1_C_RecD"/>
    <property type="match status" value="1"/>
</dbReference>
<accession>A0A2D3NDG1</accession>
<protein>
    <submittedName>
        <fullName evidence="2">ATP-dependent endonuclease</fullName>
    </submittedName>
</protein>